<evidence type="ECO:0000256" key="1">
    <source>
        <dbReference type="SAM" id="Phobius"/>
    </source>
</evidence>
<dbReference type="Proteomes" id="UP001500235">
    <property type="component" value="Unassembled WGS sequence"/>
</dbReference>
<keyword evidence="1" id="KW-0472">Membrane</keyword>
<keyword evidence="1" id="KW-0812">Transmembrane</keyword>
<protein>
    <submittedName>
        <fullName evidence="2">Uncharacterized protein</fullName>
    </submittedName>
</protein>
<evidence type="ECO:0000313" key="3">
    <source>
        <dbReference type="Proteomes" id="UP001500235"/>
    </source>
</evidence>
<keyword evidence="3" id="KW-1185">Reference proteome</keyword>
<proteinExistence type="predicted"/>
<feature type="transmembrane region" description="Helical" evidence="1">
    <location>
        <begin position="86"/>
        <end position="104"/>
    </location>
</feature>
<feature type="transmembrane region" description="Helical" evidence="1">
    <location>
        <begin position="20"/>
        <end position="40"/>
    </location>
</feature>
<organism evidence="2 3">
    <name type="scientific">Sphingomonas swuensis</name>
    <dbReference type="NCBI Taxonomy" id="977800"/>
    <lineage>
        <taxon>Bacteria</taxon>
        <taxon>Pseudomonadati</taxon>
        <taxon>Pseudomonadota</taxon>
        <taxon>Alphaproteobacteria</taxon>
        <taxon>Sphingomonadales</taxon>
        <taxon>Sphingomonadaceae</taxon>
        <taxon>Sphingomonas</taxon>
    </lineage>
</organism>
<reference evidence="3" key="1">
    <citation type="journal article" date="2019" name="Int. J. Syst. Evol. Microbiol.">
        <title>The Global Catalogue of Microorganisms (GCM) 10K type strain sequencing project: providing services to taxonomists for standard genome sequencing and annotation.</title>
        <authorList>
            <consortium name="The Broad Institute Genomics Platform"/>
            <consortium name="The Broad Institute Genome Sequencing Center for Infectious Disease"/>
            <person name="Wu L."/>
            <person name="Ma J."/>
        </authorList>
    </citation>
    <scope>NUCLEOTIDE SEQUENCE [LARGE SCALE GENOMIC DNA]</scope>
    <source>
        <strain evidence="3">JCM 17563</strain>
    </source>
</reference>
<keyword evidence="1" id="KW-1133">Transmembrane helix</keyword>
<gene>
    <name evidence="2" type="ORF">GCM10022280_21970</name>
</gene>
<evidence type="ECO:0000313" key="2">
    <source>
        <dbReference type="EMBL" id="GAA4021032.1"/>
    </source>
</evidence>
<accession>A0ABP7T4Q0</accession>
<comment type="caution">
    <text evidence="2">The sequence shown here is derived from an EMBL/GenBank/DDBJ whole genome shotgun (WGS) entry which is preliminary data.</text>
</comment>
<sequence length="112" mass="11492">MIRNPFLQTRHSETGGRGLVLGLVALVFGLALLIASSPIGSSLGVPVEARSGLRLSAGLLGFVAAAFLFGRCFGRTNSARERVKHLVGSAILSAAATLFLAGFLDGLLGAAR</sequence>
<dbReference type="RefSeq" id="WP_344707427.1">
    <property type="nucleotide sequence ID" value="NZ_BAABBQ010000001.1"/>
</dbReference>
<dbReference type="EMBL" id="BAABBQ010000001">
    <property type="protein sequence ID" value="GAA4021032.1"/>
    <property type="molecule type" value="Genomic_DNA"/>
</dbReference>
<name>A0ABP7T4Q0_9SPHN</name>
<feature type="transmembrane region" description="Helical" evidence="1">
    <location>
        <begin position="52"/>
        <end position="74"/>
    </location>
</feature>